<comment type="function">
    <text evidence="12">Plays a role as an effector of the ADP-ribosylation factor-like protein 2, ARL2.</text>
</comment>
<evidence type="ECO:0000256" key="10">
    <source>
        <dbReference type="ARBA" id="ARBA00023242"/>
    </source>
</evidence>
<keyword evidence="10 12" id="KW-0539">Nucleus</keyword>
<evidence type="ECO:0000256" key="7">
    <source>
        <dbReference type="ARBA" id="ARBA00023069"/>
    </source>
</evidence>
<dbReference type="GO" id="GO:0005758">
    <property type="term" value="C:mitochondrial intermembrane space"/>
    <property type="evidence" value="ECO:0007669"/>
    <property type="project" value="UniProtKB-SubCell"/>
</dbReference>
<organism evidence="14 15">
    <name type="scientific">Halocaridina rubra</name>
    <name type="common">Hawaiian red shrimp</name>
    <dbReference type="NCBI Taxonomy" id="373956"/>
    <lineage>
        <taxon>Eukaryota</taxon>
        <taxon>Metazoa</taxon>
        <taxon>Ecdysozoa</taxon>
        <taxon>Arthropoda</taxon>
        <taxon>Crustacea</taxon>
        <taxon>Multicrustacea</taxon>
        <taxon>Malacostraca</taxon>
        <taxon>Eumalacostraca</taxon>
        <taxon>Eucarida</taxon>
        <taxon>Decapoda</taxon>
        <taxon>Pleocyemata</taxon>
        <taxon>Caridea</taxon>
        <taxon>Atyoidea</taxon>
        <taxon>Atyidae</taxon>
        <taxon>Halocaridina</taxon>
    </lineage>
</organism>
<dbReference type="InterPro" id="IPR038849">
    <property type="entry name" value="ARL2BP"/>
</dbReference>
<evidence type="ECO:0000256" key="8">
    <source>
        <dbReference type="ARBA" id="ARBA00023128"/>
    </source>
</evidence>
<dbReference type="InterPro" id="IPR042541">
    <property type="entry name" value="BART_sf"/>
</dbReference>
<keyword evidence="9 12" id="KW-0206">Cytoskeleton</keyword>
<evidence type="ECO:0000256" key="4">
    <source>
        <dbReference type="ARBA" id="ARBA00009880"/>
    </source>
</evidence>
<comment type="subcellular location">
    <subcellularLocation>
        <location evidence="1 12">Cytoplasm</location>
        <location evidence="1 12">Cytoskeleton</location>
        <location evidence="1 12">Cilium basal body</location>
    </subcellularLocation>
    <subcellularLocation>
        <location evidence="3 12">Cytoplasm</location>
        <location evidence="3 12">Cytoskeleton</location>
        <location evidence="3 12">Microtubule organizing center</location>
        <location evidence="3 12">Centrosome</location>
    </subcellularLocation>
    <subcellularLocation>
        <location evidence="12">Cytoplasm</location>
    </subcellularLocation>
    <subcellularLocation>
        <location evidence="2 12">Nucleus</location>
    </subcellularLocation>
    <subcellularLocation>
        <location evidence="12">Mitochondrion intermembrane space</location>
    </subcellularLocation>
</comment>
<evidence type="ECO:0000256" key="6">
    <source>
        <dbReference type="ARBA" id="ARBA00022490"/>
    </source>
</evidence>
<feature type="non-terminal residue" evidence="14">
    <location>
        <position position="1"/>
    </location>
</feature>
<feature type="non-terminal residue" evidence="14">
    <location>
        <position position="137"/>
    </location>
</feature>
<evidence type="ECO:0000256" key="9">
    <source>
        <dbReference type="ARBA" id="ARBA00023212"/>
    </source>
</evidence>
<evidence type="ECO:0000256" key="2">
    <source>
        <dbReference type="ARBA" id="ARBA00004123"/>
    </source>
</evidence>
<dbReference type="AlphaFoldDB" id="A0AAN8XHL9"/>
<dbReference type="PANTHER" id="PTHR15487">
    <property type="entry name" value="ADP-RIBOSYLATION FACTOR-LIKE PROTEIN 2-BINDING PROTEIN"/>
    <property type="match status" value="1"/>
</dbReference>
<keyword evidence="11 12" id="KW-0966">Cell projection</keyword>
<evidence type="ECO:0000259" key="13">
    <source>
        <dbReference type="Pfam" id="PF11527"/>
    </source>
</evidence>
<dbReference type="GO" id="GO:0005634">
    <property type="term" value="C:nucleus"/>
    <property type="evidence" value="ECO:0007669"/>
    <property type="project" value="UniProtKB-SubCell"/>
</dbReference>
<evidence type="ECO:0000313" key="15">
    <source>
        <dbReference type="Proteomes" id="UP001381693"/>
    </source>
</evidence>
<dbReference type="Proteomes" id="UP001381693">
    <property type="component" value="Unassembled WGS sequence"/>
</dbReference>
<name>A0AAN8XHL9_HALRR</name>
<dbReference type="PANTHER" id="PTHR15487:SF4">
    <property type="entry name" value="ADP-RIBOSYLATION FACTOR-LIKE PROTEIN 2-BINDING PROTEIN"/>
    <property type="match status" value="1"/>
</dbReference>
<evidence type="ECO:0000256" key="12">
    <source>
        <dbReference type="RuleBase" id="RU367099"/>
    </source>
</evidence>
<evidence type="ECO:0000256" key="5">
    <source>
        <dbReference type="ARBA" id="ARBA00014849"/>
    </source>
</evidence>
<comment type="similarity">
    <text evidence="4 12">Belongs to the ARL2BP family.</text>
</comment>
<dbReference type="GO" id="GO:0005813">
    <property type="term" value="C:centrosome"/>
    <property type="evidence" value="ECO:0007669"/>
    <property type="project" value="UniProtKB-SubCell"/>
</dbReference>
<accession>A0AAN8XHL9</accession>
<gene>
    <name evidence="14" type="primary">ARL2BP</name>
    <name evidence="14" type="ORF">SK128_013896</name>
</gene>
<keyword evidence="15" id="KW-1185">Reference proteome</keyword>
<reference evidence="14 15" key="1">
    <citation type="submission" date="2023-11" db="EMBL/GenBank/DDBJ databases">
        <title>Halocaridina rubra genome assembly.</title>
        <authorList>
            <person name="Smith C."/>
        </authorList>
    </citation>
    <scope>NUCLEOTIDE SEQUENCE [LARGE SCALE GENOMIC DNA]</scope>
    <source>
        <strain evidence="14">EP-1</strain>
        <tissue evidence="14">Whole</tissue>
    </source>
</reference>
<dbReference type="Pfam" id="PF11527">
    <property type="entry name" value="ARL2_Bind_BART"/>
    <property type="match status" value="1"/>
</dbReference>
<comment type="caution">
    <text evidence="14">The sequence shown here is derived from an EMBL/GenBank/DDBJ whole genome shotgun (WGS) entry which is preliminary data.</text>
</comment>
<evidence type="ECO:0000256" key="1">
    <source>
        <dbReference type="ARBA" id="ARBA00004120"/>
    </source>
</evidence>
<feature type="domain" description="BART" evidence="13">
    <location>
        <begin position="29"/>
        <end position="136"/>
    </location>
</feature>
<evidence type="ECO:0000256" key="3">
    <source>
        <dbReference type="ARBA" id="ARBA00004300"/>
    </source>
</evidence>
<evidence type="ECO:0000313" key="14">
    <source>
        <dbReference type="EMBL" id="KAK7079349.1"/>
    </source>
</evidence>
<sequence length="137" mass="16031">VIDLEMASGGNEEGEEIFVSDNSQDTHHFNSLVGHIENIILSDEFVSLRENFMKQYCHLFSDEEENKLEYTDIYNRYTSLIEGYIEKELSARERDFKMSAFLHELSQRHSLDGEVFDLLLTFTDFVAFKNAMLETKE</sequence>
<dbReference type="EMBL" id="JAXCGZ010007548">
    <property type="protein sequence ID" value="KAK7079349.1"/>
    <property type="molecule type" value="Genomic_DNA"/>
</dbReference>
<protein>
    <recommendedName>
        <fullName evidence="5 12">ADP-ribosylation factor-like protein 2-binding protein</fullName>
        <shortName evidence="12">ARF-like 2-binding protein</shortName>
    </recommendedName>
</protein>
<keyword evidence="8 12" id="KW-0496">Mitochondrion</keyword>
<keyword evidence="7 12" id="KW-0969">Cilium</keyword>
<keyword evidence="6 12" id="KW-0963">Cytoplasm</keyword>
<dbReference type="GO" id="GO:0005929">
    <property type="term" value="C:cilium"/>
    <property type="evidence" value="ECO:0007669"/>
    <property type="project" value="UniProtKB-UniRule"/>
</dbReference>
<dbReference type="GO" id="GO:0051457">
    <property type="term" value="P:maintenance of protein location in nucleus"/>
    <property type="evidence" value="ECO:0007669"/>
    <property type="project" value="TreeGrafter"/>
</dbReference>
<dbReference type="Gene3D" id="1.20.1520.10">
    <property type="entry name" value="ADP-ribosylation factor-like 2-binding protein, domain"/>
    <property type="match status" value="1"/>
</dbReference>
<dbReference type="InterPro" id="IPR023379">
    <property type="entry name" value="BART_dom"/>
</dbReference>
<proteinExistence type="inferred from homology"/>
<evidence type="ECO:0000256" key="11">
    <source>
        <dbReference type="ARBA" id="ARBA00023273"/>
    </source>
</evidence>